<accession>A0AAD3T5C4</accession>
<proteinExistence type="predicted"/>
<organism evidence="1 2">
    <name type="scientific">Nepenthes gracilis</name>
    <name type="common">Slender pitcher plant</name>
    <dbReference type="NCBI Taxonomy" id="150966"/>
    <lineage>
        <taxon>Eukaryota</taxon>
        <taxon>Viridiplantae</taxon>
        <taxon>Streptophyta</taxon>
        <taxon>Embryophyta</taxon>
        <taxon>Tracheophyta</taxon>
        <taxon>Spermatophyta</taxon>
        <taxon>Magnoliopsida</taxon>
        <taxon>eudicotyledons</taxon>
        <taxon>Gunneridae</taxon>
        <taxon>Pentapetalae</taxon>
        <taxon>Caryophyllales</taxon>
        <taxon>Nepenthaceae</taxon>
        <taxon>Nepenthes</taxon>
    </lineage>
</organism>
<dbReference type="AlphaFoldDB" id="A0AAD3T5C4"/>
<reference evidence="1" key="1">
    <citation type="submission" date="2023-05" db="EMBL/GenBank/DDBJ databases">
        <title>Nepenthes gracilis genome sequencing.</title>
        <authorList>
            <person name="Fukushima K."/>
        </authorList>
    </citation>
    <scope>NUCLEOTIDE SEQUENCE</scope>
    <source>
        <strain evidence="1">SING2019-196</strain>
    </source>
</reference>
<name>A0AAD3T5C4_NEPGR</name>
<keyword evidence="2" id="KW-1185">Reference proteome</keyword>
<dbReference type="Proteomes" id="UP001279734">
    <property type="component" value="Unassembled WGS sequence"/>
</dbReference>
<dbReference type="EMBL" id="BSYO01000024">
    <property type="protein sequence ID" value="GMH22146.1"/>
    <property type="molecule type" value="Genomic_DNA"/>
</dbReference>
<sequence length="170" mass="18313">MERGSFRVIELMPMASPRSLMAPQAHDKFPFEAGSAPLVCCQIVVFAEAGLLAVLLKGWAPTTGAVWMTAEDALSEVGLSVDVVLIDAGVWQLISPCLAELAGVPLCWWSVVINSVREGWYKADMLLELPLPPQWLIAAFLSCCWSKGSMQLPFALPQFLGPGCAACICC</sequence>
<protein>
    <submittedName>
        <fullName evidence="1">Uncharacterized protein</fullName>
    </submittedName>
</protein>
<gene>
    <name evidence="1" type="ORF">Nepgr_023989</name>
</gene>
<comment type="caution">
    <text evidence="1">The sequence shown here is derived from an EMBL/GenBank/DDBJ whole genome shotgun (WGS) entry which is preliminary data.</text>
</comment>
<evidence type="ECO:0000313" key="1">
    <source>
        <dbReference type="EMBL" id="GMH22146.1"/>
    </source>
</evidence>
<evidence type="ECO:0000313" key="2">
    <source>
        <dbReference type="Proteomes" id="UP001279734"/>
    </source>
</evidence>